<feature type="transmembrane region" description="Helical" evidence="11">
    <location>
        <begin position="136"/>
        <end position="159"/>
    </location>
</feature>
<feature type="domain" description="G-protein coupled receptors family 1 profile" evidence="12">
    <location>
        <begin position="38"/>
        <end position="293"/>
    </location>
</feature>
<dbReference type="PROSITE" id="PS50262">
    <property type="entry name" value="G_PROTEIN_RECEP_F1_2"/>
    <property type="match status" value="1"/>
</dbReference>
<reference evidence="13" key="1">
    <citation type="submission" date="2025-08" db="UniProtKB">
        <authorList>
            <consortium name="Ensembl"/>
        </authorList>
    </citation>
    <scope>IDENTIFICATION</scope>
</reference>
<dbReference type="PANTHER" id="PTHR24246:SF21">
    <property type="entry name" value="G-PROTEIN COUPLED RECEPTORS FAMILY 1 PROFILE DOMAIN-CONTAINING PROTEIN"/>
    <property type="match status" value="1"/>
</dbReference>
<evidence type="ECO:0000256" key="4">
    <source>
        <dbReference type="ARBA" id="ARBA00022989"/>
    </source>
</evidence>
<accession>A0A8C5QNX5</accession>
<evidence type="ECO:0000256" key="11">
    <source>
        <dbReference type="RuleBase" id="RU201114"/>
    </source>
</evidence>
<keyword evidence="14" id="KW-1185">Reference proteome</keyword>
<keyword evidence="4 11" id="KW-1133">Transmembrane helix</keyword>
<dbReference type="GeneTree" id="ENSGT01030000234555"/>
<dbReference type="PRINTS" id="PR00424">
    <property type="entry name" value="ADENOSINER"/>
</dbReference>
<dbReference type="GO" id="GO:0001609">
    <property type="term" value="F:G protein-coupled adenosine receptor activity"/>
    <property type="evidence" value="ECO:0007669"/>
    <property type="project" value="UniProtKB-UniRule"/>
</dbReference>
<dbReference type="PANTHER" id="PTHR24246">
    <property type="entry name" value="OLFACTORY RECEPTOR AND ADENOSINE RECEPTOR"/>
    <property type="match status" value="1"/>
</dbReference>
<name>A0A8C5QNX5_9ANUR</name>
<evidence type="ECO:0000256" key="3">
    <source>
        <dbReference type="ARBA" id="ARBA00022692"/>
    </source>
</evidence>
<comment type="subcellular location">
    <subcellularLocation>
        <location evidence="1 11">Cell membrane</location>
        <topology evidence="1 11">Multi-pass membrane protein</topology>
    </subcellularLocation>
</comment>
<keyword evidence="9 11" id="KW-0325">Glycoprotein</keyword>
<feature type="transmembrane region" description="Helical" evidence="11">
    <location>
        <begin position="22"/>
        <end position="47"/>
    </location>
</feature>
<dbReference type="InterPro" id="IPR017452">
    <property type="entry name" value="GPCR_Rhodpsn_7TM"/>
</dbReference>
<evidence type="ECO:0000256" key="7">
    <source>
        <dbReference type="ARBA" id="ARBA00023157"/>
    </source>
</evidence>
<dbReference type="PROSITE" id="PS00237">
    <property type="entry name" value="G_PROTEIN_RECEP_F1_1"/>
    <property type="match status" value="1"/>
</dbReference>
<dbReference type="PRINTS" id="PR00237">
    <property type="entry name" value="GPCRRHODOPSN"/>
</dbReference>
<evidence type="ECO:0000256" key="6">
    <source>
        <dbReference type="ARBA" id="ARBA00023136"/>
    </source>
</evidence>
<dbReference type="GO" id="GO:0005886">
    <property type="term" value="C:plasma membrane"/>
    <property type="evidence" value="ECO:0007669"/>
    <property type="project" value="UniProtKB-SubCell"/>
</dbReference>
<keyword evidence="8 11" id="KW-0675">Receptor</keyword>
<dbReference type="Ensembl" id="ENSLLET00000042710.1">
    <property type="protein sequence ID" value="ENSLLEP00000041054.1"/>
    <property type="gene ID" value="ENSLLEG00000026124.1"/>
</dbReference>
<keyword evidence="7 11" id="KW-1015">Disulfide bond</keyword>
<evidence type="ECO:0000256" key="10">
    <source>
        <dbReference type="ARBA" id="ARBA00023224"/>
    </source>
</evidence>
<dbReference type="Proteomes" id="UP000694569">
    <property type="component" value="Unplaced"/>
</dbReference>
<protein>
    <recommendedName>
        <fullName evidence="12">G-protein coupled receptors family 1 profile domain-containing protein</fullName>
    </recommendedName>
</protein>
<evidence type="ECO:0000313" key="13">
    <source>
        <dbReference type="Ensembl" id="ENSLLEP00000041054.1"/>
    </source>
</evidence>
<keyword evidence="2 11" id="KW-1003">Cell membrane</keyword>
<dbReference type="AlphaFoldDB" id="A0A8C5QNX5"/>
<evidence type="ECO:0000313" key="14">
    <source>
        <dbReference type="Proteomes" id="UP000694569"/>
    </source>
</evidence>
<dbReference type="OrthoDB" id="9445642at2759"/>
<dbReference type="InterPro" id="IPR001634">
    <property type="entry name" value="Adenosn_rcpt"/>
</dbReference>
<evidence type="ECO:0000259" key="12">
    <source>
        <dbReference type="PROSITE" id="PS50262"/>
    </source>
</evidence>
<feature type="transmembrane region" description="Helical" evidence="11">
    <location>
        <begin position="179"/>
        <end position="205"/>
    </location>
</feature>
<feature type="transmembrane region" description="Helical" evidence="11">
    <location>
        <begin position="89"/>
        <end position="115"/>
    </location>
</feature>
<reference evidence="13" key="2">
    <citation type="submission" date="2025-09" db="UniProtKB">
        <authorList>
            <consortium name="Ensembl"/>
        </authorList>
    </citation>
    <scope>IDENTIFICATION</scope>
</reference>
<organism evidence="13 14">
    <name type="scientific">Leptobrachium leishanense</name>
    <name type="common">Leishan spiny toad</name>
    <dbReference type="NCBI Taxonomy" id="445787"/>
    <lineage>
        <taxon>Eukaryota</taxon>
        <taxon>Metazoa</taxon>
        <taxon>Chordata</taxon>
        <taxon>Craniata</taxon>
        <taxon>Vertebrata</taxon>
        <taxon>Euteleostomi</taxon>
        <taxon>Amphibia</taxon>
        <taxon>Batrachia</taxon>
        <taxon>Anura</taxon>
        <taxon>Pelobatoidea</taxon>
        <taxon>Megophryidae</taxon>
        <taxon>Leptobrachium</taxon>
    </lineage>
</organism>
<keyword evidence="6 11" id="KW-0472">Membrane</keyword>
<dbReference type="SMART" id="SM01381">
    <property type="entry name" value="7TM_GPCR_Srsx"/>
    <property type="match status" value="1"/>
</dbReference>
<sequence length="345" mass="38527">MNSSLPPESMDLPSSKVVSSNIPYLVTEVLTAVFSVVGNVLICMAVLSDRKLRTVTNYFLLSLATADILVGAVAIPCAILLDLGLTRCSLYSCLLMLCNLMTFCLASIFGLLAVAVERYISILCPFNYRILVTRRASCLIILGTWVLAAFTGLMPLMGWHKPFPPGTECLFINLISETYMVYVIFFGCVIPPLTVMLVLYARIFLEIRRQIRRISEWEVDISRRRRRRRIVVREFRMATSLFLVVFCFVMCWLPIHLLNVVRLFCPNCMVPAELILTAVILSHANSAINPIIYVFRMKSFRQAIEATLPCSCATSAVRNITGSSAGKTAHGQQVGSIRRVPLPGM</sequence>
<evidence type="ECO:0000256" key="2">
    <source>
        <dbReference type="ARBA" id="ARBA00022475"/>
    </source>
</evidence>
<evidence type="ECO:0000256" key="1">
    <source>
        <dbReference type="ARBA" id="ARBA00004651"/>
    </source>
</evidence>
<keyword evidence="3 11" id="KW-0812">Transmembrane</keyword>
<dbReference type="SUPFAM" id="SSF81321">
    <property type="entry name" value="Family A G protein-coupled receptor-like"/>
    <property type="match status" value="1"/>
</dbReference>
<comment type="similarity">
    <text evidence="11">Belongs to the G-protein coupled receptor 1 family.</text>
</comment>
<dbReference type="InterPro" id="IPR000276">
    <property type="entry name" value="GPCR_Rhodpsn"/>
</dbReference>
<evidence type="ECO:0000256" key="8">
    <source>
        <dbReference type="ARBA" id="ARBA00023170"/>
    </source>
</evidence>
<feature type="transmembrane region" description="Helical" evidence="11">
    <location>
        <begin position="275"/>
        <end position="295"/>
    </location>
</feature>
<feature type="transmembrane region" description="Helical" evidence="11">
    <location>
        <begin position="59"/>
        <end position="83"/>
    </location>
</feature>
<proteinExistence type="inferred from homology"/>
<feature type="transmembrane region" description="Helical" evidence="11">
    <location>
        <begin position="235"/>
        <end position="255"/>
    </location>
</feature>
<evidence type="ECO:0000256" key="9">
    <source>
        <dbReference type="ARBA" id="ARBA00023180"/>
    </source>
</evidence>
<dbReference type="Gene3D" id="1.20.1070.10">
    <property type="entry name" value="Rhodopsin 7-helix transmembrane proteins"/>
    <property type="match status" value="1"/>
</dbReference>
<keyword evidence="10 11" id="KW-0807">Transducer</keyword>
<evidence type="ECO:0000256" key="5">
    <source>
        <dbReference type="ARBA" id="ARBA00023040"/>
    </source>
</evidence>
<dbReference type="Pfam" id="PF00001">
    <property type="entry name" value="7tm_1"/>
    <property type="match status" value="1"/>
</dbReference>
<keyword evidence="5 11" id="KW-0297">G-protein coupled receptor</keyword>